<evidence type="ECO:0000256" key="1">
    <source>
        <dbReference type="ARBA" id="ARBA00004443"/>
    </source>
</evidence>
<keyword evidence="8" id="KW-0472">Membrane</keyword>
<evidence type="ECO:0000256" key="3">
    <source>
        <dbReference type="ARBA" id="ARBA00022448"/>
    </source>
</evidence>
<evidence type="ECO:0000256" key="7">
    <source>
        <dbReference type="ARBA" id="ARBA00023128"/>
    </source>
</evidence>
<keyword evidence="6" id="KW-0249">Electron transport</keyword>
<evidence type="ECO:0000259" key="9">
    <source>
        <dbReference type="Pfam" id="PF05347"/>
    </source>
</evidence>
<comment type="caution">
    <text evidence="10">The sequence shown here is derived from an EMBL/GenBank/DDBJ whole genome shotgun (WGS) entry which is preliminary data.</text>
</comment>
<keyword evidence="3" id="KW-0813">Transport</keyword>
<dbReference type="PANTHER" id="PTHR12964">
    <property type="entry name" value="NADH-UBIQUINONE OXIDOREDUCTASE B14 SUBUNIT"/>
    <property type="match status" value="1"/>
</dbReference>
<evidence type="ECO:0000256" key="4">
    <source>
        <dbReference type="ARBA" id="ARBA00022660"/>
    </source>
</evidence>
<evidence type="ECO:0000256" key="8">
    <source>
        <dbReference type="ARBA" id="ARBA00023136"/>
    </source>
</evidence>
<comment type="subcellular location">
    <subcellularLocation>
        <location evidence="1">Mitochondrion inner membrane</location>
        <topology evidence="1">Peripheral membrane protein</topology>
        <orientation evidence="1">Matrix side</orientation>
    </subcellularLocation>
</comment>
<dbReference type="InterPro" id="IPR008011">
    <property type="entry name" value="Complex1_LYR_dom"/>
</dbReference>
<sequence>MTINPTLLAQTTRSSVNKADAAKRVIKAYRDWYRAAPEVVNLYLLTIPTSTVRSRIRQEFEKNRHVQQLPVIDMLIVKSNMEFQETMNYWKQTAQLMKYFRAEEDDRVHVPKDFMTGFLEGRNN</sequence>
<dbReference type="GO" id="GO:0005743">
    <property type="term" value="C:mitochondrial inner membrane"/>
    <property type="evidence" value="ECO:0007669"/>
    <property type="project" value="UniProtKB-SubCell"/>
</dbReference>
<dbReference type="AlphaFoldDB" id="A0A5J5F7R3"/>
<reference evidence="10 11" key="1">
    <citation type="submission" date="2019-09" db="EMBL/GenBank/DDBJ databases">
        <title>Draft genome of the ectomycorrhizal ascomycete Sphaerosporella brunnea.</title>
        <authorList>
            <consortium name="DOE Joint Genome Institute"/>
            <person name="Benucci G.M."/>
            <person name="Marozzi G."/>
            <person name="Antonielli L."/>
            <person name="Sanchez S."/>
            <person name="Marco P."/>
            <person name="Wang X."/>
            <person name="Falini L.B."/>
            <person name="Barry K."/>
            <person name="Haridas S."/>
            <person name="Lipzen A."/>
            <person name="Labutti K."/>
            <person name="Grigoriev I.V."/>
            <person name="Murat C."/>
            <person name="Martin F."/>
            <person name="Albertini E."/>
            <person name="Donnini D."/>
            <person name="Bonito G."/>
        </authorList>
    </citation>
    <scope>NUCLEOTIDE SEQUENCE [LARGE SCALE GENOMIC DNA]</scope>
    <source>
        <strain evidence="10 11">Sb_GMNB300</strain>
    </source>
</reference>
<dbReference type="InterPro" id="IPR016488">
    <property type="entry name" value="NADH_Ub_cplx-1_asu_su-6"/>
</dbReference>
<keyword evidence="11" id="KW-1185">Reference proteome</keyword>
<dbReference type="OrthoDB" id="14535at2759"/>
<dbReference type="GO" id="GO:0045271">
    <property type="term" value="C:respiratory chain complex I"/>
    <property type="evidence" value="ECO:0007669"/>
    <property type="project" value="InterPro"/>
</dbReference>
<accession>A0A5J5F7R3</accession>
<dbReference type="CDD" id="cd20266">
    <property type="entry name" value="Complex1_LYR_NDUFA6_LYRM6"/>
    <property type="match status" value="1"/>
</dbReference>
<gene>
    <name evidence="10" type="ORF">FN846DRAFT_931803</name>
</gene>
<dbReference type="EMBL" id="VXIS01000019">
    <property type="protein sequence ID" value="KAA8912850.1"/>
    <property type="molecule type" value="Genomic_DNA"/>
</dbReference>
<keyword evidence="7" id="KW-0496">Mitochondrion</keyword>
<evidence type="ECO:0000313" key="10">
    <source>
        <dbReference type="EMBL" id="KAA8912850.1"/>
    </source>
</evidence>
<proteinExistence type="inferred from homology"/>
<keyword evidence="10" id="KW-0830">Ubiquinone</keyword>
<protein>
    <submittedName>
        <fullName evidence="10">NADH-ubiquinone oxidoreductase 14.8 kDa subunit</fullName>
    </submittedName>
</protein>
<comment type="similarity">
    <text evidence="2">Belongs to the complex I LYR family.</text>
</comment>
<evidence type="ECO:0000256" key="2">
    <source>
        <dbReference type="ARBA" id="ARBA00009508"/>
    </source>
</evidence>
<evidence type="ECO:0000256" key="5">
    <source>
        <dbReference type="ARBA" id="ARBA00022792"/>
    </source>
</evidence>
<name>A0A5J5F7R3_9PEZI</name>
<organism evidence="10 11">
    <name type="scientific">Sphaerosporella brunnea</name>
    <dbReference type="NCBI Taxonomy" id="1250544"/>
    <lineage>
        <taxon>Eukaryota</taxon>
        <taxon>Fungi</taxon>
        <taxon>Dikarya</taxon>
        <taxon>Ascomycota</taxon>
        <taxon>Pezizomycotina</taxon>
        <taxon>Pezizomycetes</taxon>
        <taxon>Pezizales</taxon>
        <taxon>Pyronemataceae</taxon>
        <taxon>Sphaerosporella</taxon>
    </lineage>
</organism>
<dbReference type="Proteomes" id="UP000326924">
    <property type="component" value="Unassembled WGS sequence"/>
</dbReference>
<dbReference type="PIRSF" id="PIRSF006643">
    <property type="entry name" value="NDUA6"/>
    <property type="match status" value="1"/>
</dbReference>
<dbReference type="InParanoid" id="A0A5J5F7R3"/>
<keyword evidence="5" id="KW-0999">Mitochondrion inner membrane</keyword>
<dbReference type="GO" id="GO:0006979">
    <property type="term" value="P:response to oxidative stress"/>
    <property type="evidence" value="ECO:0007669"/>
    <property type="project" value="TreeGrafter"/>
</dbReference>
<keyword evidence="4" id="KW-0679">Respiratory chain</keyword>
<feature type="domain" description="Complex 1 LYR protein" evidence="9">
    <location>
        <begin position="25"/>
        <end position="84"/>
    </location>
</feature>
<evidence type="ECO:0000256" key="6">
    <source>
        <dbReference type="ARBA" id="ARBA00022982"/>
    </source>
</evidence>
<evidence type="ECO:0000313" key="11">
    <source>
        <dbReference type="Proteomes" id="UP000326924"/>
    </source>
</evidence>
<dbReference type="InterPro" id="IPR045299">
    <property type="entry name" value="Complex1_LYR_NDUFA6_LYRM6"/>
</dbReference>
<dbReference type="PANTHER" id="PTHR12964:SF0">
    <property type="entry name" value="NADH DEHYDROGENASE [UBIQUINONE] 1 ALPHA SUBCOMPLEX SUBUNIT 6"/>
    <property type="match status" value="1"/>
</dbReference>
<dbReference type="Pfam" id="PF05347">
    <property type="entry name" value="Complex1_LYR"/>
    <property type="match status" value="1"/>
</dbReference>